<name>A0A2T6ZPT2_TUBBO</name>
<keyword evidence="1" id="KW-0812">Transmembrane</keyword>
<sequence length="155" mass="17997">MSVFSLTRSLLLFFPLFLNSSNLFTSILVSPFFPLSISSLSRSVAQKSPFFFSSFFLPFFFFQNLLTPSRSLWAEGMSILRKTISALYYYNWMFISFHITPWCRILLNLTHAMLYRCSSSNLTEYSTRVHENGSELIDSTCNRLVSRHTVKCFST</sequence>
<dbReference type="EMBL" id="NESQ01000151">
    <property type="protein sequence ID" value="PUU77500.1"/>
    <property type="molecule type" value="Genomic_DNA"/>
</dbReference>
<evidence type="ECO:0000313" key="2">
    <source>
        <dbReference type="EMBL" id="PUU77500.1"/>
    </source>
</evidence>
<protein>
    <submittedName>
        <fullName evidence="2">Uncharacterized protein</fullName>
    </submittedName>
</protein>
<gene>
    <name evidence="2" type="ORF">B9Z19DRAFT_1086227</name>
</gene>
<feature type="transmembrane region" description="Helical" evidence="1">
    <location>
        <begin position="87"/>
        <end position="107"/>
    </location>
</feature>
<evidence type="ECO:0000256" key="1">
    <source>
        <dbReference type="SAM" id="Phobius"/>
    </source>
</evidence>
<accession>A0A2T6ZPT2</accession>
<proteinExistence type="predicted"/>
<dbReference type="AlphaFoldDB" id="A0A2T6ZPT2"/>
<evidence type="ECO:0000313" key="3">
    <source>
        <dbReference type="Proteomes" id="UP000244722"/>
    </source>
</evidence>
<organism evidence="2 3">
    <name type="scientific">Tuber borchii</name>
    <name type="common">White truffle</name>
    <dbReference type="NCBI Taxonomy" id="42251"/>
    <lineage>
        <taxon>Eukaryota</taxon>
        <taxon>Fungi</taxon>
        <taxon>Dikarya</taxon>
        <taxon>Ascomycota</taxon>
        <taxon>Pezizomycotina</taxon>
        <taxon>Pezizomycetes</taxon>
        <taxon>Pezizales</taxon>
        <taxon>Tuberaceae</taxon>
        <taxon>Tuber</taxon>
    </lineage>
</organism>
<feature type="transmembrane region" description="Helical" evidence="1">
    <location>
        <begin position="49"/>
        <end position="66"/>
    </location>
</feature>
<comment type="caution">
    <text evidence="2">The sequence shown here is derived from an EMBL/GenBank/DDBJ whole genome shotgun (WGS) entry which is preliminary data.</text>
</comment>
<dbReference type="Proteomes" id="UP000244722">
    <property type="component" value="Unassembled WGS sequence"/>
</dbReference>
<reference evidence="2 3" key="1">
    <citation type="submission" date="2017-04" db="EMBL/GenBank/DDBJ databases">
        <title>Draft genome sequence of Tuber borchii Vittad., a whitish edible truffle.</title>
        <authorList>
            <consortium name="DOE Joint Genome Institute"/>
            <person name="Murat C."/>
            <person name="Kuo A."/>
            <person name="Barry K.W."/>
            <person name="Clum A."/>
            <person name="Dockter R.B."/>
            <person name="Fauchery L."/>
            <person name="Iotti M."/>
            <person name="Kohler A."/>
            <person name="Labutti K."/>
            <person name="Lindquist E.A."/>
            <person name="Lipzen A."/>
            <person name="Ohm R.A."/>
            <person name="Wang M."/>
            <person name="Grigoriev I.V."/>
            <person name="Zambonelli A."/>
            <person name="Martin F.M."/>
        </authorList>
    </citation>
    <scope>NUCLEOTIDE SEQUENCE [LARGE SCALE GENOMIC DNA]</scope>
    <source>
        <strain evidence="2 3">Tbo3840</strain>
    </source>
</reference>
<keyword evidence="1" id="KW-0472">Membrane</keyword>
<keyword evidence="3" id="KW-1185">Reference proteome</keyword>
<keyword evidence="1" id="KW-1133">Transmembrane helix</keyword>